<dbReference type="CDD" id="cd01166">
    <property type="entry name" value="KdgK"/>
    <property type="match status" value="1"/>
</dbReference>
<reference evidence="5 6" key="1">
    <citation type="submission" date="2021-03" db="EMBL/GenBank/DDBJ databases">
        <title>Enterococcal diversity collection.</title>
        <authorList>
            <person name="Gilmore M.S."/>
            <person name="Schwartzman J."/>
            <person name="Van Tyne D."/>
            <person name="Martin M."/>
            <person name="Earl A.M."/>
            <person name="Manson A.L."/>
            <person name="Straub T."/>
            <person name="Salamzade R."/>
            <person name="Saavedra J."/>
            <person name="Lebreton F."/>
            <person name="Prichula J."/>
            <person name="Schaufler K."/>
            <person name="Gaca A."/>
            <person name="Sgardioli B."/>
            <person name="Wagenaar J."/>
            <person name="Strong T."/>
        </authorList>
    </citation>
    <scope>NUCLEOTIDE SEQUENCE [LARGE SCALE GENOMIC DNA]</scope>
    <source>
        <strain evidence="5 6">DIV0080</strain>
    </source>
</reference>
<evidence type="ECO:0000313" key="5">
    <source>
        <dbReference type="EMBL" id="MBO0477753.1"/>
    </source>
</evidence>
<dbReference type="Gene3D" id="3.40.1190.20">
    <property type="match status" value="1"/>
</dbReference>
<dbReference type="PANTHER" id="PTHR43320">
    <property type="entry name" value="SUGAR KINASE"/>
    <property type="match status" value="1"/>
</dbReference>
<dbReference type="EMBL" id="JAFLVX010000035">
    <property type="protein sequence ID" value="MBO0477753.1"/>
    <property type="molecule type" value="Genomic_DNA"/>
</dbReference>
<dbReference type="SUPFAM" id="SSF53613">
    <property type="entry name" value="Ribokinase-like"/>
    <property type="match status" value="1"/>
</dbReference>
<feature type="domain" description="Carbohydrate kinase PfkB" evidence="4">
    <location>
        <begin position="5"/>
        <end position="313"/>
    </location>
</feature>
<evidence type="ECO:0000256" key="3">
    <source>
        <dbReference type="ARBA" id="ARBA00022777"/>
    </source>
</evidence>
<gene>
    <name evidence="5" type="ORF">DOK76_11770</name>
</gene>
<dbReference type="RefSeq" id="WP_206968020.1">
    <property type="nucleotide sequence ID" value="NZ_JAFLVX010000035.1"/>
</dbReference>
<protein>
    <submittedName>
        <fullName evidence="5">Sugar kinase</fullName>
    </submittedName>
</protein>
<proteinExistence type="inferred from homology"/>
<accession>A0ABS3HX90</accession>
<evidence type="ECO:0000259" key="4">
    <source>
        <dbReference type="Pfam" id="PF00294"/>
    </source>
</evidence>
<dbReference type="Pfam" id="PF00294">
    <property type="entry name" value="PfkB"/>
    <property type="match status" value="1"/>
</dbReference>
<evidence type="ECO:0000256" key="1">
    <source>
        <dbReference type="ARBA" id="ARBA00010688"/>
    </source>
</evidence>
<dbReference type="InterPro" id="IPR011611">
    <property type="entry name" value="PfkB_dom"/>
</dbReference>
<comment type="caution">
    <text evidence="5">The sequence shown here is derived from an EMBL/GenBank/DDBJ whole genome shotgun (WGS) entry which is preliminary data.</text>
</comment>
<comment type="similarity">
    <text evidence="1">Belongs to the carbohydrate kinase PfkB family.</text>
</comment>
<organism evidence="5 6">
    <name type="scientific">Candidatus Vagococcus giribetii</name>
    <dbReference type="NCBI Taxonomy" id="2230876"/>
    <lineage>
        <taxon>Bacteria</taxon>
        <taxon>Bacillati</taxon>
        <taxon>Bacillota</taxon>
        <taxon>Bacilli</taxon>
        <taxon>Lactobacillales</taxon>
        <taxon>Enterococcaceae</taxon>
        <taxon>Vagococcus</taxon>
    </lineage>
</organism>
<evidence type="ECO:0000256" key="2">
    <source>
        <dbReference type="ARBA" id="ARBA00022679"/>
    </source>
</evidence>
<evidence type="ECO:0000313" key="6">
    <source>
        <dbReference type="Proteomes" id="UP000664857"/>
    </source>
</evidence>
<sequence length="336" mass="37776">MGRVLTLGEILLRYSTERGEKIQDTRKFSSYYGGSEPNVAIGLSGLGHKTQLLSAVPNNQLGQGAMANLRHYGVDTSLVKMTGERMGVYYVESGAGNRATSVLYDRKYSSISELKENPWQDELLFQGVDIFHVSGITTALSKDLLETTIELMELAKKNHVKVSFDSNYRAKLWCLEDALQAYKRILPLVDFLSASKLDAINILGVEEKEFDTQEQELAYYYQEIEALYPNIEKIYSTVRDVVSTDENYLMGSLWENHKLFCSKRYHVTQIVERIGGGDSFSAGMLHSFLTEKTAKEASEFATGMSVLKHTYLGDAVEFSQNEIEAFIASKSSKINR</sequence>
<dbReference type="InterPro" id="IPR029056">
    <property type="entry name" value="Ribokinase-like"/>
</dbReference>
<keyword evidence="3 5" id="KW-0418">Kinase</keyword>
<dbReference type="GO" id="GO:0016301">
    <property type="term" value="F:kinase activity"/>
    <property type="evidence" value="ECO:0007669"/>
    <property type="project" value="UniProtKB-KW"/>
</dbReference>
<dbReference type="Proteomes" id="UP000664857">
    <property type="component" value="Unassembled WGS sequence"/>
</dbReference>
<dbReference type="InterPro" id="IPR052700">
    <property type="entry name" value="Carb_kinase_PfkB-like"/>
</dbReference>
<keyword evidence="6" id="KW-1185">Reference proteome</keyword>
<dbReference type="PANTHER" id="PTHR43320:SF2">
    <property type="entry name" value="2-DEHYDRO-3-DEOXYGLUCONOKINASE_2-DEHYDRO-3-DEOXYGALACTONOKINASE"/>
    <property type="match status" value="1"/>
</dbReference>
<keyword evidence="2" id="KW-0808">Transferase</keyword>
<name>A0ABS3HX90_9ENTE</name>